<keyword evidence="11" id="KW-0407">Ion channel</keyword>
<dbReference type="Gene3D" id="1.20.120.350">
    <property type="entry name" value="Voltage-gated potassium channels. Chain C"/>
    <property type="match status" value="1"/>
</dbReference>
<dbReference type="GO" id="GO:0008076">
    <property type="term" value="C:voltage-gated potassium channel complex"/>
    <property type="evidence" value="ECO:0007669"/>
    <property type="project" value="InterPro"/>
</dbReference>
<evidence type="ECO:0000256" key="4">
    <source>
        <dbReference type="ARBA" id="ARBA00022692"/>
    </source>
</evidence>
<dbReference type="PANTHER" id="PTHR11537">
    <property type="entry name" value="VOLTAGE-GATED POTASSIUM CHANNEL"/>
    <property type="match status" value="1"/>
</dbReference>
<evidence type="ECO:0000256" key="6">
    <source>
        <dbReference type="ARBA" id="ARBA00022882"/>
    </source>
</evidence>
<keyword evidence="9" id="KW-0406">Ion transport</keyword>
<dbReference type="SUPFAM" id="SSF81324">
    <property type="entry name" value="Voltage-gated potassium channels"/>
    <property type="match status" value="1"/>
</dbReference>
<dbReference type="InterPro" id="IPR005821">
    <property type="entry name" value="Ion_trans_dom"/>
</dbReference>
<dbReference type="PANTHER" id="PTHR11537:SF254">
    <property type="entry name" value="POTASSIUM VOLTAGE-GATED CHANNEL PROTEIN SHAB"/>
    <property type="match status" value="1"/>
</dbReference>
<accession>A0A0N5CUZ4</accession>
<feature type="domain" description="Potassium channel tetramerisation-type BTB" evidence="14">
    <location>
        <begin position="16"/>
        <end position="100"/>
    </location>
</feature>
<keyword evidence="5" id="KW-0631">Potassium channel</keyword>
<feature type="transmembrane region" description="Helical" evidence="12">
    <location>
        <begin position="211"/>
        <end position="229"/>
    </location>
</feature>
<name>A0A0N5CUZ4_THECL</name>
<keyword evidence="6" id="KW-0851">Voltage-gated channel</keyword>
<dbReference type="WBParaSite" id="TCLT_0000410901-mRNA-1">
    <property type="protein sequence ID" value="TCLT_0000410901-mRNA-1"/>
    <property type="gene ID" value="TCLT_0000410901"/>
</dbReference>
<evidence type="ECO:0000256" key="3">
    <source>
        <dbReference type="ARBA" id="ARBA00022538"/>
    </source>
</evidence>
<keyword evidence="7" id="KW-0630">Potassium</keyword>
<evidence type="ECO:0000313" key="15">
    <source>
        <dbReference type="WBParaSite" id="TCLT_0000410901-mRNA-1"/>
    </source>
</evidence>
<evidence type="ECO:0000256" key="11">
    <source>
        <dbReference type="ARBA" id="ARBA00023303"/>
    </source>
</evidence>
<keyword evidence="4 12" id="KW-0812">Transmembrane</keyword>
<proteinExistence type="predicted"/>
<dbReference type="InterPro" id="IPR028325">
    <property type="entry name" value="VG_K_chnl"/>
</dbReference>
<dbReference type="Gene3D" id="3.30.710.10">
    <property type="entry name" value="Potassium Channel Kv1.1, Chain A"/>
    <property type="match status" value="1"/>
</dbReference>
<dbReference type="InterPro" id="IPR027359">
    <property type="entry name" value="Volt_channel_dom_sf"/>
</dbReference>
<evidence type="ECO:0000259" key="14">
    <source>
        <dbReference type="Pfam" id="PF02214"/>
    </source>
</evidence>
<dbReference type="PRINTS" id="PR00169">
    <property type="entry name" value="KCHANNEL"/>
</dbReference>
<dbReference type="GO" id="GO:0001508">
    <property type="term" value="P:action potential"/>
    <property type="evidence" value="ECO:0007669"/>
    <property type="project" value="TreeGrafter"/>
</dbReference>
<reference evidence="15" key="1">
    <citation type="submission" date="2017-02" db="UniProtKB">
        <authorList>
            <consortium name="WormBaseParasite"/>
        </authorList>
    </citation>
    <scope>IDENTIFICATION</scope>
</reference>
<organism evidence="15">
    <name type="scientific">Thelazia callipaeda</name>
    <name type="common">Oriental eyeworm</name>
    <name type="synonym">Parasitic nematode</name>
    <dbReference type="NCBI Taxonomy" id="103827"/>
    <lineage>
        <taxon>Eukaryota</taxon>
        <taxon>Metazoa</taxon>
        <taxon>Ecdysozoa</taxon>
        <taxon>Nematoda</taxon>
        <taxon>Chromadorea</taxon>
        <taxon>Rhabditida</taxon>
        <taxon>Spirurina</taxon>
        <taxon>Spiruromorpha</taxon>
        <taxon>Thelazioidea</taxon>
        <taxon>Thelaziidae</taxon>
        <taxon>Thelazia</taxon>
    </lineage>
</organism>
<dbReference type="Pfam" id="PF00520">
    <property type="entry name" value="Ion_trans"/>
    <property type="match status" value="1"/>
</dbReference>
<evidence type="ECO:0000256" key="8">
    <source>
        <dbReference type="ARBA" id="ARBA00022989"/>
    </source>
</evidence>
<evidence type="ECO:0000256" key="12">
    <source>
        <dbReference type="SAM" id="Phobius"/>
    </source>
</evidence>
<keyword evidence="2" id="KW-0813">Transport</keyword>
<sequence>LQVKLIADSTDVDIFIRLNIGGTHFLIRTETILCRGTGNDPFRIPLADAYLENNREYYFERSPLLFNVIYQFYITGLIHRPEHLCTKDLFDELDYWCIPLNMYLAPCCCDEGINTNSNSVDRDQIDRFKNLYMGKYRLIIWNLIEKPSRSVAAQIFASLSVLFVLVSILGLILSSIPEFQHAFTPLIFDTPNYQLNNSENASMIETEPLPLLDHIELICIIWFLFEYLLKMLVSYDRVKTFLQILNIIDLLAILPFIIEMTVSLIGFNIRNIRDLKGVFLVIRIMRVSRVVRVLKLGRYSAGLQMFGHTLKASFRQLCMMAMVVLTAVIFFSTLVYFIEKDVEGSQFYSIPAASWW</sequence>
<keyword evidence="3" id="KW-0633">Potassium transport</keyword>
<feature type="transmembrane region" description="Helical" evidence="12">
    <location>
        <begin position="241"/>
        <end position="258"/>
    </location>
</feature>
<feature type="domain" description="Ion transport" evidence="13">
    <location>
        <begin position="154"/>
        <end position="356"/>
    </location>
</feature>
<dbReference type="OMA" id="SIMATSH"/>
<dbReference type="GO" id="GO:0005251">
    <property type="term" value="F:delayed rectifier potassium channel activity"/>
    <property type="evidence" value="ECO:0007669"/>
    <property type="project" value="TreeGrafter"/>
</dbReference>
<evidence type="ECO:0000259" key="13">
    <source>
        <dbReference type="Pfam" id="PF00520"/>
    </source>
</evidence>
<dbReference type="InterPro" id="IPR011333">
    <property type="entry name" value="SKP1/BTB/POZ_sf"/>
</dbReference>
<dbReference type="SUPFAM" id="SSF54695">
    <property type="entry name" value="POZ domain"/>
    <property type="match status" value="1"/>
</dbReference>
<dbReference type="Pfam" id="PF02214">
    <property type="entry name" value="BTB_2"/>
    <property type="match status" value="1"/>
</dbReference>
<feature type="transmembrane region" description="Helical" evidence="12">
    <location>
        <begin position="317"/>
        <end position="338"/>
    </location>
</feature>
<protein>
    <submittedName>
        <fullName evidence="15">BTB domain-containing protein</fullName>
    </submittedName>
</protein>
<evidence type="ECO:0000256" key="2">
    <source>
        <dbReference type="ARBA" id="ARBA00022448"/>
    </source>
</evidence>
<comment type="subcellular location">
    <subcellularLocation>
        <location evidence="1">Membrane</location>
        <topology evidence="1">Multi-pass membrane protein</topology>
    </subcellularLocation>
</comment>
<dbReference type="Gene3D" id="1.10.287.70">
    <property type="match status" value="1"/>
</dbReference>
<evidence type="ECO:0000256" key="10">
    <source>
        <dbReference type="ARBA" id="ARBA00023136"/>
    </source>
</evidence>
<evidence type="ECO:0000256" key="5">
    <source>
        <dbReference type="ARBA" id="ARBA00022826"/>
    </source>
</evidence>
<dbReference type="GO" id="GO:0051260">
    <property type="term" value="P:protein homooligomerization"/>
    <property type="evidence" value="ECO:0007669"/>
    <property type="project" value="InterPro"/>
</dbReference>
<keyword evidence="8 12" id="KW-1133">Transmembrane helix</keyword>
<dbReference type="AlphaFoldDB" id="A0A0N5CUZ4"/>
<evidence type="ECO:0000256" key="9">
    <source>
        <dbReference type="ARBA" id="ARBA00023065"/>
    </source>
</evidence>
<keyword evidence="10 12" id="KW-0472">Membrane</keyword>
<evidence type="ECO:0000256" key="7">
    <source>
        <dbReference type="ARBA" id="ARBA00022958"/>
    </source>
</evidence>
<feature type="transmembrane region" description="Helical" evidence="12">
    <location>
        <begin position="155"/>
        <end position="176"/>
    </location>
</feature>
<dbReference type="InterPro" id="IPR003131">
    <property type="entry name" value="T1-type_BTB"/>
</dbReference>
<dbReference type="CDD" id="cd18317">
    <property type="entry name" value="BTB_POZ_Kv"/>
    <property type="match status" value="1"/>
</dbReference>
<evidence type="ECO:0000256" key="1">
    <source>
        <dbReference type="ARBA" id="ARBA00004141"/>
    </source>
</evidence>